<dbReference type="CDD" id="cd15739">
    <property type="entry name" value="FYVE_RABE_unchar"/>
    <property type="match status" value="1"/>
</dbReference>
<evidence type="ECO:0000313" key="18">
    <source>
        <dbReference type="EMBL" id="PIK56491.1"/>
    </source>
</evidence>
<dbReference type="GO" id="GO:0008270">
    <property type="term" value="F:zinc ion binding"/>
    <property type="evidence" value="ECO:0007669"/>
    <property type="project" value="UniProtKB-KW"/>
</dbReference>
<gene>
    <name evidence="18" type="ORF">BSL78_06606</name>
</gene>
<keyword evidence="12" id="KW-0653">Protein transport</keyword>
<dbReference type="EMBL" id="MRZV01000174">
    <property type="protein sequence ID" value="PIK56491.1"/>
    <property type="molecule type" value="Genomic_DNA"/>
</dbReference>
<dbReference type="InterPro" id="IPR003914">
    <property type="entry name" value="Rabaptin"/>
</dbReference>
<keyword evidence="7" id="KW-0254">Endocytosis</keyword>
<keyword evidence="5" id="KW-0963">Cytoplasm</keyword>
<feature type="coiled-coil region" evidence="15">
    <location>
        <begin position="664"/>
        <end position="786"/>
    </location>
</feature>
<keyword evidence="13 15" id="KW-0175">Coiled coil</keyword>
<dbReference type="FunFam" id="1.20.5.730:FF:000005">
    <property type="entry name" value="RABaptiN (Rab effector)"/>
    <property type="match status" value="1"/>
</dbReference>
<evidence type="ECO:0000313" key="19">
    <source>
        <dbReference type="Proteomes" id="UP000230750"/>
    </source>
</evidence>
<dbReference type="Gene3D" id="1.20.5.340">
    <property type="match status" value="1"/>
</dbReference>
<feature type="coiled-coil region" evidence="15">
    <location>
        <begin position="208"/>
        <end position="242"/>
    </location>
</feature>
<dbReference type="GO" id="GO:0005096">
    <property type="term" value="F:GTPase activator activity"/>
    <property type="evidence" value="ECO:0007669"/>
    <property type="project" value="InterPro"/>
</dbReference>
<dbReference type="Proteomes" id="UP000230750">
    <property type="component" value="Unassembled WGS sequence"/>
</dbReference>
<evidence type="ECO:0000256" key="16">
    <source>
        <dbReference type="SAM" id="MobiDB-lite"/>
    </source>
</evidence>
<feature type="compositionally biased region" description="Basic and acidic residues" evidence="16">
    <location>
        <begin position="344"/>
        <end position="388"/>
    </location>
</feature>
<evidence type="ECO:0000256" key="9">
    <source>
        <dbReference type="ARBA" id="ARBA00022753"/>
    </source>
</evidence>
<dbReference type="InterPro" id="IPR015390">
    <property type="entry name" value="Rabaptin_Rab5-bd_dom"/>
</dbReference>
<dbReference type="Pfam" id="PF01363">
    <property type="entry name" value="FYVE"/>
    <property type="match status" value="1"/>
</dbReference>
<dbReference type="InterPro" id="IPR011011">
    <property type="entry name" value="Znf_FYVE_PHD"/>
</dbReference>
<reference evidence="18 19" key="1">
    <citation type="journal article" date="2017" name="PLoS Biol.">
        <title>The sea cucumber genome provides insights into morphological evolution and visceral regeneration.</title>
        <authorList>
            <person name="Zhang X."/>
            <person name="Sun L."/>
            <person name="Yuan J."/>
            <person name="Sun Y."/>
            <person name="Gao Y."/>
            <person name="Zhang L."/>
            <person name="Li S."/>
            <person name="Dai H."/>
            <person name="Hamel J.F."/>
            <person name="Liu C."/>
            <person name="Yu Y."/>
            <person name="Liu S."/>
            <person name="Lin W."/>
            <person name="Guo K."/>
            <person name="Jin S."/>
            <person name="Xu P."/>
            <person name="Storey K.B."/>
            <person name="Huan P."/>
            <person name="Zhang T."/>
            <person name="Zhou Y."/>
            <person name="Zhang J."/>
            <person name="Lin C."/>
            <person name="Li X."/>
            <person name="Xing L."/>
            <person name="Huo D."/>
            <person name="Sun M."/>
            <person name="Wang L."/>
            <person name="Mercier A."/>
            <person name="Li F."/>
            <person name="Yang H."/>
            <person name="Xiang J."/>
        </authorList>
    </citation>
    <scope>NUCLEOTIDE SEQUENCE [LARGE SCALE GENOMIC DNA]</scope>
    <source>
        <strain evidence="18">Shaxun</strain>
        <tissue evidence="18">Muscle</tissue>
    </source>
</reference>
<evidence type="ECO:0000256" key="1">
    <source>
        <dbReference type="ARBA" id="ARBA00004412"/>
    </source>
</evidence>
<dbReference type="PROSITE" id="PS50178">
    <property type="entry name" value="ZF_FYVE"/>
    <property type="match status" value="1"/>
</dbReference>
<dbReference type="GO" id="GO:0006897">
    <property type="term" value="P:endocytosis"/>
    <property type="evidence" value="ECO:0007669"/>
    <property type="project" value="UniProtKB-KW"/>
</dbReference>
<dbReference type="PANTHER" id="PTHR31179">
    <property type="entry name" value="RAB GTPASE-BINDING EFFECTOR PROTEIN"/>
    <property type="match status" value="1"/>
</dbReference>
<evidence type="ECO:0000256" key="7">
    <source>
        <dbReference type="ARBA" id="ARBA00022583"/>
    </source>
</evidence>
<keyword evidence="10 14" id="KW-0863">Zinc-finger</keyword>
<dbReference type="Gene3D" id="1.20.5.730">
    <property type="entry name" value="Single helix bin"/>
    <property type="match status" value="1"/>
</dbReference>
<comment type="caution">
    <text evidence="18">The sequence shown here is derived from an EMBL/GenBank/DDBJ whole genome shotgun (WGS) entry which is preliminary data.</text>
</comment>
<keyword evidence="4" id="KW-0813">Transport</keyword>
<evidence type="ECO:0000256" key="6">
    <source>
        <dbReference type="ARBA" id="ARBA00022553"/>
    </source>
</evidence>
<protein>
    <submittedName>
        <fullName evidence="18">Putative rab GTPase-binding effector protein 1</fullName>
    </submittedName>
</protein>
<keyword evidence="11" id="KW-0862">Zinc</keyword>
<evidence type="ECO:0000256" key="8">
    <source>
        <dbReference type="ARBA" id="ARBA00022723"/>
    </source>
</evidence>
<sequence length="897" mass="104049">MEKIIADLKITLNNVLHEKKLQEEDFAQKRAKFKEMFLQREDELLKEATTVREERNRLDEELLGLKAAAAVIESTKQEEIEDMKRKCDEEVASLQKVMDDATTVASEETARAYQVERMRLLALMETMTQELEELRSQDRKPDARNRFSGFRRTIRDVASRGGPLSPAKEDKVAVENKIEQENLEKSMELAQQHAEMMKSVVVPLEDELKLVKEKNEKVLEENRLLHNKVEKLQAKVEDFQRSKDPAEEVKEVISLLDTEKSCRADLELFVGVLQTKKDVAEENADKFEKDLKNVCEILEKEKSKLGALTQTWQMANDQFLESQRLQMMDMRRLESVLTEEQQRQVEVLKKEDQQREEQERRVRDLEEKRNKLDQEVEQDLRTELKEESQPIQIPSPTQPPSPGQVTFHSTTNNITSPAPNINPDELAKYKGAPMSTVVFGELDSSFDPTRISDIDTSMFGEEPDGVAAEFADTQSITSNRSLTGADIKAIIGTTPEREQMDQVIENVTSSLDDHPDLTGKRVVSELEWSKLQEEKVDTEQDKFLHEQKQRQELEESLKNAAEDAQSQITILGQKNMESEEILTKLQVEYNQLFAGVHDQVMKLSKVRDEFYEEVKLLQSENDSLTNKRNIHSSIMNDEAFQIPNDMETLHSLCVKYREDMVTLRVNSEHELEDARAKLNFLQGQLQTEQHTRTALEETYQVELEENRQELLRIRSIKDEYEREKKLREKLQASLKTTEEVRKNQEIQSEEEFVDLKAKLTETIQEKERLEKELQDFKKRSSTLHADLKTSETVQMDFVKLSQSLQVQLENIRQTENEVRWEHEDDVDKCFNCKINFGSQRKKKVHCKHCGKIHCPECLSKTVDSGRSNRKMPVCDVCHTLLNKESAPYFSQSPPQTT</sequence>
<dbReference type="SMART" id="SM00064">
    <property type="entry name" value="FYVE"/>
    <property type="match status" value="1"/>
</dbReference>
<proteinExistence type="inferred from homology"/>
<feature type="domain" description="FYVE-type" evidence="17">
    <location>
        <begin position="823"/>
        <end position="882"/>
    </location>
</feature>
<dbReference type="Pfam" id="PF03528">
    <property type="entry name" value="Rabaptin"/>
    <property type="match status" value="2"/>
</dbReference>
<dbReference type="STRING" id="307972.A0A2G8L8A6"/>
<dbReference type="GO" id="GO:0015031">
    <property type="term" value="P:protein transport"/>
    <property type="evidence" value="ECO:0007669"/>
    <property type="project" value="UniProtKB-KW"/>
</dbReference>
<dbReference type="SMR" id="A0A2G8L8A6"/>
<dbReference type="AlphaFoldDB" id="A0A2G8L8A6"/>
<evidence type="ECO:0000256" key="10">
    <source>
        <dbReference type="ARBA" id="ARBA00022771"/>
    </source>
</evidence>
<keyword evidence="9" id="KW-0967">Endosome</keyword>
<evidence type="ECO:0000256" key="11">
    <source>
        <dbReference type="ARBA" id="ARBA00022833"/>
    </source>
</evidence>
<dbReference type="Pfam" id="PF09311">
    <property type="entry name" value="Rab5-bind"/>
    <property type="match status" value="1"/>
</dbReference>
<keyword evidence="8" id="KW-0479">Metal-binding</keyword>
<evidence type="ECO:0000259" key="17">
    <source>
        <dbReference type="PROSITE" id="PS50178"/>
    </source>
</evidence>
<dbReference type="InterPro" id="IPR017455">
    <property type="entry name" value="Znf_FYVE-rel"/>
</dbReference>
<evidence type="ECO:0000256" key="5">
    <source>
        <dbReference type="ARBA" id="ARBA00022490"/>
    </source>
</evidence>
<comment type="subcellular location">
    <subcellularLocation>
        <location evidence="2">Cytoplasm</location>
    </subcellularLocation>
    <subcellularLocation>
        <location evidence="1">Early endosome</location>
    </subcellularLocation>
</comment>
<comment type="similarity">
    <text evidence="3">Belongs to the rabaptin family.</text>
</comment>
<dbReference type="PRINTS" id="PR01432">
    <property type="entry name" value="RABAPTIN"/>
</dbReference>
<accession>A0A2G8L8A6</accession>
<evidence type="ECO:0000256" key="4">
    <source>
        <dbReference type="ARBA" id="ARBA00022448"/>
    </source>
</evidence>
<dbReference type="GO" id="GO:0005769">
    <property type="term" value="C:early endosome"/>
    <property type="evidence" value="ECO:0007669"/>
    <property type="project" value="UniProtKB-SubCell"/>
</dbReference>
<evidence type="ECO:0000256" key="12">
    <source>
        <dbReference type="ARBA" id="ARBA00022927"/>
    </source>
</evidence>
<evidence type="ECO:0000256" key="14">
    <source>
        <dbReference type="PROSITE-ProRule" id="PRU00091"/>
    </source>
</evidence>
<dbReference type="InterPro" id="IPR013083">
    <property type="entry name" value="Znf_RING/FYVE/PHD"/>
</dbReference>
<dbReference type="GO" id="GO:0008083">
    <property type="term" value="F:growth factor activity"/>
    <property type="evidence" value="ECO:0007669"/>
    <property type="project" value="InterPro"/>
</dbReference>
<dbReference type="InterPro" id="IPR000306">
    <property type="entry name" value="Znf_FYVE"/>
</dbReference>
<dbReference type="InterPro" id="IPR018514">
    <property type="entry name" value="Rabaptin_CC"/>
</dbReference>
<dbReference type="SUPFAM" id="SSF57903">
    <property type="entry name" value="FYVE/PHD zinc finger"/>
    <property type="match status" value="1"/>
</dbReference>
<evidence type="ECO:0000256" key="13">
    <source>
        <dbReference type="ARBA" id="ARBA00023054"/>
    </source>
</evidence>
<keyword evidence="19" id="KW-1185">Reference proteome</keyword>
<name>A0A2G8L8A6_STIJA</name>
<dbReference type="OrthoDB" id="79940at2759"/>
<organism evidence="18 19">
    <name type="scientific">Stichopus japonicus</name>
    <name type="common">Sea cucumber</name>
    <dbReference type="NCBI Taxonomy" id="307972"/>
    <lineage>
        <taxon>Eukaryota</taxon>
        <taxon>Metazoa</taxon>
        <taxon>Echinodermata</taxon>
        <taxon>Eleutherozoa</taxon>
        <taxon>Echinozoa</taxon>
        <taxon>Holothuroidea</taxon>
        <taxon>Aspidochirotacea</taxon>
        <taxon>Aspidochirotida</taxon>
        <taxon>Stichopodidae</taxon>
        <taxon>Apostichopus</taxon>
    </lineage>
</organism>
<evidence type="ECO:0000256" key="2">
    <source>
        <dbReference type="ARBA" id="ARBA00004496"/>
    </source>
</evidence>
<dbReference type="SUPFAM" id="SSF103652">
    <property type="entry name" value="G protein-binding domain"/>
    <property type="match status" value="2"/>
</dbReference>
<dbReference type="PANTHER" id="PTHR31179:SF7">
    <property type="entry name" value="FYVE-TYPE DOMAIN-CONTAINING PROTEIN"/>
    <property type="match status" value="1"/>
</dbReference>
<evidence type="ECO:0000256" key="3">
    <source>
        <dbReference type="ARBA" id="ARBA00006603"/>
    </source>
</evidence>
<feature type="compositionally biased region" description="Polar residues" evidence="16">
    <location>
        <begin position="403"/>
        <end position="419"/>
    </location>
</feature>
<dbReference type="Gene3D" id="3.30.40.10">
    <property type="entry name" value="Zinc/RING finger domain, C3HC4 (zinc finger)"/>
    <property type="match status" value="1"/>
</dbReference>
<keyword evidence="6" id="KW-0597">Phosphoprotein</keyword>
<feature type="region of interest" description="Disordered" evidence="16">
    <location>
        <begin position="344"/>
        <end position="420"/>
    </location>
</feature>
<evidence type="ECO:0000256" key="15">
    <source>
        <dbReference type="SAM" id="Coils"/>
    </source>
</evidence>